<gene>
    <name evidence="1" type="ORF">PO878_08495</name>
</gene>
<proteinExistence type="predicted"/>
<keyword evidence="2" id="KW-1185">Reference proteome</keyword>
<dbReference type="AlphaFoldDB" id="A0AAE9YHU1"/>
<dbReference type="EMBL" id="CP116942">
    <property type="protein sequence ID" value="WCO68762.1"/>
    <property type="molecule type" value="Genomic_DNA"/>
</dbReference>
<accession>A0AAE9YHU1</accession>
<dbReference type="RefSeq" id="WP_272738278.1">
    <property type="nucleotide sequence ID" value="NZ_CP116942.1"/>
</dbReference>
<organism evidence="1 2">
    <name type="scientific">Iamia majanohamensis</name>
    <dbReference type="NCBI Taxonomy" id="467976"/>
    <lineage>
        <taxon>Bacteria</taxon>
        <taxon>Bacillati</taxon>
        <taxon>Actinomycetota</taxon>
        <taxon>Acidimicrobiia</taxon>
        <taxon>Acidimicrobiales</taxon>
        <taxon>Iamiaceae</taxon>
        <taxon>Iamia</taxon>
    </lineage>
</organism>
<dbReference type="Proteomes" id="UP001216390">
    <property type="component" value="Chromosome"/>
</dbReference>
<sequence length="134" mass="14499">MDDELWTTDRQTEQLRSVRADGQAVWSDSAAREVGARWLDPHDALAGRVVDASRRQSGALATARRAQAEAEAEAEVALARASDVVGWVARVEEGVARCVEACAHADDAAGRAERARGLAQDATRRARHALDRAR</sequence>
<evidence type="ECO:0000313" key="1">
    <source>
        <dbReference type="EMBL" id="WCO68762.1"/>
    </source>
</evidence>
<name>A0AAE9YHU1_9ACTN</name>
<protein>
    <submittedName>
        <fullName evidence="1">Uncharacterized protein</fullName>
    </submittedName>
</protein>
<dbReference type="KEGG" id="ima:PO878_08495"/>
<reference evidence="1" key="1">
    <citation type="submission" date="2023-01" db="EMBL/GenBank/DDBJ databases">
        <title>The diversity of Class Acidimicrobiia in South China Sea sediment environments and the proposal of Iamia marina sp. nov., a novel species of the genus Iamia.</title>
        <authorList>
            <person name="He Y."/>
            <person name="Tian X."/>
        </authorList>
    </citation>
    <scope>NUCLEOTIDE SEQUENCE</scope>
    <source>
        <strain evidence="1">DSM 19957</strain>
    </source>
</reference>
<evidence type="ECO:0000313" key="2">
    <source>
        <dbReference type="Proteomes" id="UP001216390"/>
    </source>
</evidence>